<organism evidence="2 3">
    <name type="scientific">Leisingera aquaemixtae</name>
    <dbReference type="NCBI Taxonomy" id="1396826"/>
    <lineage>
        <taxon>Bacteria</taxon>
        <taxon>Pseudomonadati</taxon>
        <taxon>Pseudomonadota</taxon>
        <taxon>Alphaproteobacteria</taxon>
        <taxon>Rhodobacterales</taxon>
        <taxon>Roseobacteraceae</taxon>
        <taxon>Leisingera</taxon>
    </lineage>
</organism>
<reference evidence="2 3" key="1">
    <citation type="submission" date="2015-09" db="EMBL/GenBank/DDBJ databases">
        <authorList>
            <consortium name="Swine Surveillance"/>
        </authorList>
    </citation>
    <scope>NUCLEOTIDE SEQUENCE [LARGE SCALE GENOMIC DNA]</scope>
    <source>
        <strain evidence="2 3">CECT 8399</strain>
    </source>
</reference>
<accession>A0A0P1HKJ8</accession>
<feature type="domain" description="TfuA-like core" evidence="1">
    <location>
        <begin position="48"/>
        <end position="166"/>
    </location>
</feature>
<evidence type="ECO:0000313" key="3">
    <source>
        <dbReference type="Proteomes" id="UP000051326"/>
    </source>
</evidence>
<dbReference type="RefSeq" id="WP_058284507.1">
    <property type="nucleotide sequence ID" value="NZ_CYSR01000003.1"/>
</dbReference>
<name>A0A0P1HKJ8_9RHOB</name>
<dbReference type="AlphaFoldDB" id="A0A0P1HKJ8"/>
<evidence type="ECO:0000259" key="1">
    <source>
        <dbReference type="Pfam" id="PF07812"/>
    </source>
</evidence>
<sequence length="448" mass="49472">MTAVVFAGPTIRAEEVQAYFEATVLPPAGQGDIYRAARQGAKAIGLIDGYFQGVPSVWHKEILWALEQGIAVFGSASMGALRAAELSAFGMVGAGCIYEAYASGALIDDDEVAVLHSPAELGFAPLSEPMVSIRATVARAQGEAVLEADQAAAVLNAAKARFYQHRVWELILADFQAAPWCEGFRTWLKSGRVDAKRDDAREMLAVMAAYLKGERGPVPAPPLKVERTLAWQTLVRRIEAEAHLLQAEDRRVLDELRLDPDHYEGVRTRAMLRHLSLQEAGKSGRTVKRAALAGQMSAHRKALGLFSSSSLRKWLDDNGLSAADYEGWLGETALAGTVAGSLNGQLAPHLLAELRQAGVYTRLKSRAASKERYLAAQEQPAKPVTEQERLPLTLWYFEELLQRDVPDRLDDYLEAIGCRSRDEFYELIRREFMYHQGRKTRLAPEGRN</sequence>
<gene>
    <name evidence="2" type="ORF">PHA8399_00367</name>
</gene>
<proteinExistence type="predicted"/>
<dbReference type="Pfam" id="PF07812">
    <property type="entry name" value="TfuA"/>
    <property type="match status" value="1"/>
</dbReference>
<dbReference type="InterPro" id="IPR012924">
    <property type="entry name" value="TfuA_core"/>
</dbReference>
<dbReference type="STRING" id="1396826.PHA8399_00367"/>
<evidence type="ECO:0000313" key="2">
    <source>
        <dbReference type="EMBL" id="CUH98253.1"/>
    </source>
</evidence>
<dbReference type="Proteomes" id="UP000051326">
    <property type="component" value="Unassembled WGS sequence"/>
</dbReference>
<dbReference type="EMBL" id="CYSR01000003">
    <property type="protein sequence ID" value="CUH98253.1"/>
    <property type="molecule type" value="Genomic_DNA"/>
</dbReference>
<protein>
    <recommendedName>
        <fullName evidence="1">TfuA-like core domain-containing protein</fullName>
    </recommendedName>
</protein>